<evidence type="ECO:0000313" key="3">
    <source>
        <dbReference type="Proteomes" id="UP000050833"/>
    </source>
</evidence>
<comment type="caution">
    <text evidence="2">The sequence shown here is derived from an EMBL/GenBank/DDBJ whole genome shotgun (WGS) entry which is preliminary data.</text>
</comment>
<dbReference type="EMBL" id="LLKB01000006">
    <property type="protein sequence ID" value="KQC84230.1"/>
    <property type="molecule type" value="Genomic_DNA"/>
</dbReference>
<evidence type="ECO:0000313" key="2">
    <source>
        <dbReference type="EMBL" id="KQC84230.1"/>
    </source>
</evidence>
<dbReference type="RefSeq" id="WP_055945697.1">
    <property type="nucleotide sequence ID" value="NZ_JAQDCV010000003.1"/>
</dbReference>
<dbReference type="Proteomes" id="UP000050833">
    <property type="component" value="Unassembled WGS sequence"/>
</dbReference>
<feature type="transmembrane region" description="Helical" evidence="1">
    <location>
        <begin position="7"/>
        <end position="27"/>
    </location>
</feature>
<dbReference type="Gene3D" id="2.180.10.10">
    <property type="entry name" value="RHS repeat-associated core"/>
    <property type="match status" value="1"/>
</dbReference>
<keyword evidence="1" id="KW-1133">Transmembrane helix</keyword>
<keyword evidence="3" id="KW-1185">Reference proteome</keyword>
<keyword evidence="1" id="KW-0812">Transmembrane</keyword>
<dbReference type="InterPro" id="IPR022385">
    <property type="entry name" value="Rhs_assc_core"/>
</dbReference>
<proteinExistence type="predicted"/>
<sequence length="1106" mass="128636">MKKYEKILANILSLTIIICGIVGNYSASKVNAEIKDEYYKESIMTGDLSINGKKIKNENQNQNISKLSDGIVYQYENSDERELEFSENSEGEKFKFTGNIYSKNNYDMRAADTNFSGNLMTEKDIKIDGQKLIMDNAILYSKNGNIIINGNSYISSGIIYAPNGNVEINCQQFTCQGVIISKAVKINASILEIEKDNTAINKLKNLEQYKLPKYKNITMFYDNNTGKIGIEDIEYQKINLFTRFDDESFKKVSGYKNGMEFKFREGSKYFEAYAEYTDKFGQKYLSQVETFQSDKEGGYSPVQRDENKDGIQDAYDDIVMDSGDVNETIELSLDEKTYNKINKYDSIIQKKVENNVVKYIYHLKRGDDIEKYYDSNGNKVIKINNILYLRKVVEMSGNTYSLYIYNKDGDLYAKCAYDGKNQIYNEYNYGKKGLKTVKHNGVEYKYGYTDGEVTKLSINDKMIYERKSVSTNNTSITMANGYDYNLITDEIGNVTDYVENGTKKYSWKYDADDHYKLTRCYDNVNNVIYNYKYNDEDEIIAEQLSDGFSIQKDINGYEWDKKIKYNGEILEEKYRTDLDTYIYSVGDLESYQNKSEKNISFKGSTILKKQYFSQNDSEKIINEFGKKICYKYNEYGLLYEITENGSVKENYEYNNLMELVREDNKDAGKTYIYEYDGGGNIVAVKSFNYSYGIPANELNKYESQENYFYNDKFKDQLIRVRGKDITYDDVGNPIRYMNKYSMKWSFGNKLSEIDNESGKKIAEYKYDMNGRRVCKNTGDSITKYYYDEDKLILQKNDKEAIWFNYDVYGIPIGFKYNGVQYIYNTDEQGSITGIYNTAGKKIVEYIYNGWGEIVNQSGDKEIAQINPLRYRGYYYDEESGFYYLNNRYYASSIKRMINMDRYTDTGFGMFSHNMYAYCENTPVNASNYSGNVPTWVTKHSKSPSGKNYYWKYITNNSDINCYAYAVDLSKRKDPGEACGYKFSYNFTESYIRDLVIKDLNNRKYECRKISPSDVRTVTSDWKLIAIRTGKSNKQGIGNKLYQDYHVMRRRYKDGAFWGHKPGTASAVLIYNGDPIKAKTWNGDEYDGGWGDTTYRYTSSICLVAYR</sequence>
<name>A0AAW3JPM7_9FIRM</name>
<keyword evidence="1" id="KW-0472">Membrane</keyword>
<reference evidence="2 3" key="1">
    <citation type="submission" date="2015-10" db="EMBL/GenBank/DDBJ databases">
        <title>Butyribacter intestini gen. nov., sp. nov., a butyric acid-producing bacterium of the family Lachnospiraceae isolated from the human faeces.</title>
        <authorList>
            <person name="Zou Y."/>
            <person name="Xue W."/>
            <person name="Luo G."/>
            <person name="Lv M."/>
        </authorList>
    </citation>
    <scope>NUCLEOTIDE SEQUENCE [LARGE SCALE GENOMIC DNA]</scope>
    <source>
        <strain evidence="2 3">TF01-11</strain>
    </source>
</reference>
<dbReference type="AlphaFoldDB" id="A0AAW3JPM7"/>
<protein>
    <submittedName>
        <fullName evidence="2">Uncharacterized protein</fullName>
    </submittedName>
</protein>
<dbReference type="InterPro" id="IPR050708">
    <property type="entry name" value="T6SS_VgrG/RHS"/>
</dbReference>
<organism evidence="2 3">
    <name type="scientific">Butyribacter intestini</name>
    <dbReference type="NCBI Taxonomy" id="1703332"/>
    <lineage>
        <taxon>Bacteria</taxon>
        <taxon>Bacillati</taxon>
        <taxon>Bacillota</taxon>
        <taxon>Clostridia</taxon>
        <taxon>Lachnospirales</taxon>
        <taxon>Lachnospiraceae</taxon>
        <taxon>Butyribacter</taxon>
    </lineage>
</organism>
<evidence type="ECO:0000256" key="1">
    <source>
        <dbReference type="SAM" id="Phobius"/>
    </source>
</evidence>
<dbReference type="PANTHER" id="PTHR32305">
    <property type="match status" value="1"/>
</dbReference>
<dbReference type="NCBIfam" id="TIGR03696">
    <property type="entry name" value="Rhs_assc_core"/>
    <property type="match status" value="1"/>
</dbReference>
<dbReference type="PANTHER" id="PTHR32305:SF15">
    <property type="entry name" value="PROTEIN RHSA-RELATED"/>
    <property type="match status" value="1"/>
</dbReference>
<accession>A0AAW3JPM7</accession>
<gene>
    <name evidence="2" type="ORF">APZ18_13030</name>
</gene>